<accession>A0ACC3C5K8</accession>
<evidence type="ECO:0000313" key="1">
    <source>
        <dbReference type="EMBL" id="KAK1865265.1"/>
    </source>
</evidence>
<protein>
    <submittedName>
        <fullName evidence="1">Uncharacterized protein</fullName>
    </submittedName>
</protein>
<comment type="caution">
    <text evidence="1">The sequence shown here is derived from an EMBL/GenBank/DDBJ whole genome shotgun (WGS) entry which is preliminary data.</text>
</comment>
<proteinExistence type="predicted"/>
<keyword evidence="2" id="KW-1185">Reference proteome</keyword>
<reference evidence="1" key="1">
    <citation type="submission" date="2019-11" db="EMBL/GenBank/DDBJ databases">
        <title>Nori genome reveals adaptations in red seaweeds to the harsh intertidal environment.</title>
        <authorList>
            <person name="Wang D."/>
            <person name="Mao Y."/>
        </authorList>
    </citation>
    <scope>NUCLEOTIDE SEQUENCE</scope>
    <source>
        <tissue evidence="1">Gametophyte</tissue>
    </source>
</reference>
<dbReference type="Proteomes" id="UP000798662">
    <property type="component" value="Chromosome 2"/>
</dbReference>
<dbReference type="EMBL" id="CM020619">
    <property type="protein sequence ID" value="KAK1865265.1"/>
    <property type="molecule type" value="Genomic_DNA"/>
</dbReference>
<organism evidence="1 2">
    <name type="scientific">Pyropia yezoensis</name>
    <name type="common">Susabi-nori</name>
    <name type="synonym">Porphyra yezoensis</name>
    <dbReference type="NCBI Taxonomy" id="2788"/>
    <lineage>
        <taxon>Eukaryota</taxon>
        <taxon>Rhodophyta</taxon>
        <taxon>Bangiophyceae</taxon>
        <taxon>Bangiales</taxon>
        <taxon>Bangiaceae</taxon>
        <taxon>Pyropia</taxon>
    </lineage>
</organism>
<gene>
    <name evidence="1" type="ORF">I4F81_007798</name>
</gene>
<name>A0ACC3C5K8_PYRYE</name>
<sequence length="220" mass="21797">MRRTRATTVGVRDSMSGTPDGRGRGCPDEAPSPSPVDADLAVTPTAAAAAVTLAAGLAATVSLVAGLATAARSTSAPPRPGVPASPSTGSSINGDSEANTSGKVPAAAHVVSTSARVAPNGARGTPAHIRGAGGGSPSYPSIGKEGVAASSSRRRAATTWWGRGGGMGSSGPAGGAEAMLSASVATASSSRQHWIANKRVRRGRGSSISRMHRWRRASPR</sequence>
<evidence type="ECO:0000313" key="2">
    <source>
        <dbReference type="Proteomes" id="UP000798662"/>
    </source>
</evidence>